<organism evidence="1 2">
    <name type="scientific">Cylicocyclus nassatus</name>
    <name type="common">Nematode worm</name>
    <dbReference type="NCBI Taxonomy" id="53992"/>
    <lineage>
        <taxon>Eukaryota</taxon>
        <taxon>Metazoa</taxon>
        <taxon>Ecdysozoa</taxon>
        <taxon>Nematoda</taxon>
        <taxon>Chromadorea</taxon>
        <taxon>Rhabditida</taxon>
        <taxon>Rhabditina</taxon>
        <taxon>Rhabditomorpha</taxon>
        <taxon>Strongyloidea</taxon>
        <taxon>Strongylidae</taxon>
        <taxon>Cylicocyclus</taxon>
    </lineage>
</organism>
<dbReference type="EMBL" id="CATQJL010000094">
    <property type="protein sequence ID" value="CAJ0592364.1"/>
    <property type="molecule type" value="Genomic_DNA"/>
</dbReference>
<dbReference type="Proteomes" id="UP001176961">
    <property type="component" value="Unassembled WGS sequence"/>
</dbReference>
<evidence type="ECO:0000313" key="1">
    <source>
        <dbReference type="EMBL" id="CAJ0592364.1"/>
    </source>
</evidence>
<name>A0AA36DRD3_CYLNA</name>
<accession>A0AA36DRD3</accession>
<protein>
    <submittedName>
        <fullName evidence="1">Uncharacterized protein</fullName>
    </submittedName>
</protein>
<keyword evidence="2" id="KW-1185">Reference proteome</keyword>
<dbReference type="AlphaFoldDB" id="A0AA36DRD3"/>
<reference evidence="1" key="1">
    <citation type="submission" date="2023-07" db="EMBL/GenBank/DDBJ databases">
        <authorList>
            <consortium name="CYATHOMIX"/>
        </authorList>
    </citation>
    <scope>NUCLEOTIDE SEQUENCE</scope>
    <source>
        <strain evidence="1">N/A</strain>
    </source>
</reference>
<gene>
    <name evidence="1" type="ORF">CYNAS_LOCUS4347</name>
</gene>
<evidence type="ECO:0000313" key="2">
    <source>
        <dbReference type="Proteomes" id="UP001176961"/>
    </source>
</evidence>
<proteinExistence type="predicted"/>
<sequence length="136" mass="13536">MAPVPSAMIAPMAERAATRIPGYAKLAKATGDLVTNGVIGDAIQQGEEGHYTGPKDQDKMPGAIEVITKSAMAGALAGSAVGSLLKDSTAIEGAIEGGKWGTVGVESLSNEPTALPARAPAIADLVITSIAPGILS</sequence>
<comment type="caution">
    <text evidence="1">The sequence shown here is derived from an EMBL/GenBank/DDBJ whole genome shotgun (WGS) entry which is preliminary data.</text>
</comment>